<gene>
    <name evidence="1" type="ORF">NLI96_g11970</name>
</gene>
<protein>
    <submittedName>
        <fullName evidence="1">Uncharacterized protein</fullName>
    </submittedName>
</protein>
<organism evidence="1 2">
    <name type="scientific">Meripilus lineatus</name>
    <dbReference type="NCBI Taxonomy" id="2056292"/>
    <lineage>
        <taxon>Eukaryota</taxon>
        <taxon>Fungi</taxon>
        <taxon>Dikarya</taxon>
        <taxon>Basidiomycota</taxon>
        <taxon>Agaricomycotina</taxon>
        <taxon>Agaricomycetes</taxon>
        <taxon>Polyporales</taxon>
        <taxon>Meripilaceae</taxon>
        <taxon>Meripilus</taxon>
    </lineage>
</organism>
<evidence type="ECO:0000313" key="1">
    <source>
        <dbReference type="EMBL" id="KAJ3475231.1"/>
    </source>
</evidence>
<proteinExistence type="predicted"/>
<reference evidence="1" key="1">
    <citation type="submission" date="2022-07" db="EMBL/GenBank/DDBJ databases">
        <title>Genome Sequence of Physisporinus lineatus.</title>
        <authorList>
            <person name="Buettner E."/>
        </authorList>
    </citation>
    <scope>NUCLEOTIDE SEQUENCE</scope>
    <source>
        <strain evidence="1">VT162</strain>
    </source>
</reference>
<evidence type="ECO:0000313" key="2">
    <source>
        <dbReference type="Proteomes" id="UP001212997"/>
    </source>
</evidence>
<dbReference type="AlphaFoldDB" id="A0AAD5YAC8"/>
<sequence length="293" mass="33846">MAPRSLLCLRNSDLILILSFLDIKSIKLAQATCHELEFWGRHVVNERYDRILLRYISSPDAFRRLLDSKRAIIGGSSALEFFLGDVDWVSNDLDVFLRPSYLPDFLDFFHEEGYKRVFPWQEDVLPARQIPCVEASLKLRKGKRTVDLMITSFGNAFEGIVHSWSTLLVNAMSGSNAVCAYPHLTMNHTAVLSTPKTIALRHLPYAGDTSKYEARSFTFSLPPAQQSPATPLIARYIPDKHCLFLRFYPRQRREDNRPFTARWLSDHEHVAMSAVWYDDEQVLWYRPHLLNAN</sequence>
<keyword evidence="2" id="KW-1185">Reference proteome</keyword>
<name>A0AAD5YAC8_9APHY</name>
<dbReference type="Proteomes" id="UP001212997">
    <property type="component" value="Unassembled WGS sequence"/>
</dbReference>
<accession>A0AAD5YAC8</accession>
<comment type="caution">
    <text evidence="1">The sequence shown here is derived from an EMBL/GenBank/DDBJ whole genome shotgun (WGS) entry which is preliminary data.</text>
</comment>
<dbReference type="EMBL" id="JANAWD010000893">
    <property type="protein sequence ID" value="KAJ3475231.1"/>
    <property type="molecule type" value="Genomic_DNA"/>
</dbReference>